<dbReference type="PRINTS" id="PR00469">
    <property type="entry name" value="PNDRDTASEII"/>
</dbReference>
<dbReference type="RefSeq" id="WP_090475850.1">
    <property type="nucleotide sequence ID" value="NZ_LT629710.1"/>
</dbReference>
<proteinExistence type="predicted"/>
<keyword evidence="1" id="KW-0560">Oxidoreductase</keyword>
<dbReference type="EMBL" id="LT629710">
    <property type="protein sequence ID" value="SDO80629.1"/>
    <property type="molecule type" value="Genomic_DNA"/>
</dbReference>
<evidence type="ECO:0000313" key="2">
    <source>
        <dbReference type="EMBL" id="SDO80629.1"/>
    </source>
</evidence>
<sequence>MDVDVLVIGAGQAGLSAAFHLQRAGLSYLVLDGEAAPGGAWQHRWPTLTMETVNGIRELPGSAVPPVDPMTAARVAVPAYFARYETEMGLNIRRPVRVRSVESVGEHLVATSTDGHLYRSRALINATGTWSRPFWPFYPGADTFAGRQLHTHDYRDPGEFDGARVVVIGGGISAVQLLLELAPHAADHRWVTRRTPVFLERDFSPEAGRVAVAMVTDRVRRGLPPRSVVSVTGLGLTPGVRAALASGLLDRRPMFSRIDPAGVVWADGSRFDADVLFWNTGFRAALDHLGPLHLRAPGGGIVMDGTAVATDRRIHLVGYGPSASTIGANRAGRLAVRELQQLLADPTRKALQGATPEGVAP</sequence>
<evidence type="ECO:0000313" key="3">
    <source>
        <dbReference type="Proteomes" id="UP000198741"/>
    </source>
</evidence>
<dbReference type="PANTHER" id="PTHR43539:SF78">
    <property type="entry name" value="FLAVIN-CONTAINING MONOOXYGENASE"/>
    <property type="match status" value="1"/>
</dbReference>
<dbReference type="GO" id="GO:0004497">
    <property type="term" value="F:monooxygenase activity"/>
    <property type="evidence" value="ECO:0007669"/>
    <property type="project" value="TreeGrafter"/>
</dbReference>
<dbReference type="PANTHER" id="PTHR43539">
    <property type="entry name" value="FLAVIN-BINDING MONOOXYGENASE-LIKE PROTEIN (AFU_ORTHOLOGUE AFUA_4G09220)"/>
    <property type="match status" value="1"/>
</dbReference>
<dbReference type="SUPFAM" id="SSF51905">
    <property type="entry name" value="FAD/NAD(P)-binding domain"/>
    <property type="match status" value="2"/>
</dbReference>
<dbReference type="Proteomes" id="UP000198741">
    <property type="component" value="Chromosome I"/>
</dbReference>
<dbReference type="AlphaFoldDB" id="A0A1H0MJJ7"/>
<dbReference type="STRING" id="1090615.SAMN04515671_2034"/>
<dbReference type="Gene3D" id="3.50.50.60">
    <property type="entry name" value="FAD/NAD(P)-binding domain"/>
    <property type="match status" value="1"/>
</dbReference>
<gene>
    <name evidence="2" type="ORF">SAMN04515671_2034</name>
</gene>
<evidence type="ECO:0000256" key="1">
    <source>
        <dbReference type="ARBA" id="ARBA00023002"/>
    </source>
</evidence>
<name>A0A1H0MJJ7_9ACTN</name>
<dbReference type="PRINTS" id="PR00368">
    <property type="entry name" value="FADPNR"/>
</dbReference>
<accession>A0A1H0MJJ7</accession>
<organism evidence="2 3">
    <name type="scientific">Nakamurella panacisegetis</name>
    <dbReference type="NCBI Taxonomy" id="1090615"/>
    <lineage>
        <taxon>Bacteria</taxon>
        <taxon>Bacillati</taxon>
        <taxon>Actinomycetota</taxon>
        <taxon>Actinomycetes</taxon>
        <taxon>Nakamurellales</taxon>
        <taxon>Nakamurellaceae</taxon>
        <taxon>Nakamurella</taxon>
    </lineage>
</organism>
<dbReference type="GO" id="GO:0050660">
    <property type="term" value="F:flavin adenine dinucleotide binding"/>
    <property type="evidence" value="ECO:0007669"/>
    <property type="project" value="TreeGrafter"/>
</dbReference>
<dbReference type="Pfam" id="PF13738">
    <property type="entry name" value="Pyr_redox_3"/>
    <property type="match status" value="1"/>
</dbReference>
<dbReference type="OrthoDB" id="178899at2"/>
<dbReference type="InterPro" id="IPR050982">
    <property type="entry name" value="Auxin_biosynth/cation_transpt"/>
</dbReference>
<dbReference type="InterPro" id="IPR036188">
    <property type="entry name" value="FAD/NAD-bd_sf"/>
</dbReference>
<protein>
    <submittedName>
        <fullName evidence="2">Pyridine nucleotide-disulphide oxidoreductase</fullName>
    </submittedName>
</protein>
<keyword evidence="3" id="KW-1185">Reference proteome</keyword>
<reference evidence="2 3" key="1">
    <citation type="submission" date="2016-10" db="EMBL/GenBank/DDBJ databases">
        <authorList>
            <person name="de Groot N.N."/>
        </authorList>
    </citation>
    <scope>NUCLEOTIDE SEQUENCE [LARGE SCALE GENOMIC DNA]</scope>
    <source>
        <strain evidence="3">P4-7,KCTC 19426,CECT 7604</strain>
    </source>
</reference>